<accession>A0A9Q1GK87</accession>
<dbReference type="Proteomes" id="UP001153076">
    <property type="component" value="Unassembled WGS sequence"/>
</dbReference>
<keyword evidence="3" id="KW-1185">Reference proteome</keyword>
<dbReference type="OrthoDB" id="684345at2759"/>
<evidence type="ECO:0000313" key="2">
    <source>
        <dbReference type="EMBL" id="KAJ8422692.1"/>
    </source>
</evidence>
<evidence type="ECO:0000256" key="1">
    <source>
        <dbReference type="SAM" id="MobiDB-lite"/>
    </source>
</evidence>
<dbReference type="EMBL" id="JAKOGI010002177">
    <property type="protein sequence ID" value="KAJ8422692.1"/>
    <property type="molecule type" value="Genomic_DNA"/>
</dbReference>
<comment type="caution">
    <text evidence="2">The sequence shown here is derived from an EMBL/GenBank/DDBJ whole genome shotgun (WGS) entry which is preliminary data.</text>
</comment>
<reference evidence="2" key="1">
    <citation type="submission" date="2022-04" db="EMBL/GenBank/DDBJ databases">
        <title>Carnegiea gigantea Genome sequencing and assembly v2.</title>
        <authorList>
            <person name="Copetti D."/>
            <person name="Sanderson M.J."/>
            <person name="Burquez A."/>
            <person name="Wojciechowski M.F."/>
        </authorList>
    </citation>
    <scope>NUCLEOTIDE SEQUENCE</scope>
    <source>
        <strain evidence="2">SGP5-SGP5p</strain>
        <tissue evidence="2">Aerial part</tissue>
    </source>
</reference>
<dbReference type="AlphaFoldDB" id="A0A9Q1GK87"/>
<gene>
    <name evidence="2" type="ORF">Cgig2_017054</name>
</gene>
<name>A0A9Q1GK87_9CARY</name>
<proteinExistence type="predicted"/>
<organism evidence="2 3">
    <name type="scientific">Carnegiea gigantea</name>
    <dbReference type="NCBI Taxonomy" id="171969"/>
    <lineage>
        <taxon>Eukaryota</taxon>
        <taxon>Viridiplantae</taxon>
        <taxon>Streptophyta</taxon>
        <taxon>Embryophyta</taxon>
        <taxon>Tracheophyta</taxon>
        <taxon>Spermatophyta</taxon>
        <taxon>Magnoliopsida</taxon>
        <taxon>eudicotyledons</taxon>
        <taxon>Gunneridae</taxon>
        <taxon>Pentapetalae</taxon>
        <taxon>Caryophyllales</taxon>
        <taxon>Cactineae</taxon>
        <taxon>Cactaceae</taxon>
        <taxon>Cactoideae</taxon>
        <taxon>Echinocereeae</taxon>
        <taxon>Carnegiea</taxon>
    </lineage>
</organism>
<sequence>MCYVCYAHSIGAKLHPLFSTASNTYTEHVHKQAIEAIMKESVDVYKWLFREPVENWARYTFPPKLKCPNNTTNFVESFNGKIEKLRHNPIFTLLEEIRRKFMKTTAYIFKVVNCWTTVMVSRVKLLLVKGKLSSRECLVTPARRGIFEERQRGAKEKEDTGQKRKVGKPRKDEQTHVTTSSTQLSSQKRQTRSSSR</sequence>
<feature type="region of interest" description="Disordered" evidence="1">
    <location>
        <begin position="148"/>
        <end position="196"/>
    </location>
</feature>
<evidence type="ECO:0000313" key="3">
    <source>
        <dbReference type="Proteomes" id="UP001153076"/>
    </source>
</evidence>
<protein>
    <recommendedName>
        <fullName evidence="4">Transposase</fullName>
    </recommendedName>
</protein>
<feature type="compositionally biased region" description="Basic and acidic residues" evidence="1">
    <location>
        <begin position="148"/>
        <end position="162"/>
    </location>
</feature>
<feature type="compositionally biased region" description="Low complexity" evidence="1">
    <location>
        <begin position="178"/>
        <end position="188"/>
    </location>
</feature>
<evidence type="ECO:0008006" key="4">
    <source>
        <dbReference type="Google" id="ProtNLM"/>
    </source>
</evidence>